<evidence type="ECO:0000256" key="1">
    <source>
        <dbReference type="ARBA" id="ARBA00000085"/>
    </source>
</evidence>
<dbReference type="SMART" id="SM00220">
    <property type="entry name" value="S_TKc"/>
    <property type="match status" value="1"/>
</dbReference>
<dbReference type="PANTHER" id="PTHR43642:SF1">
    <property type="entry name" value="HYBRID SIGNAL TRANSDUCTION HISTIDINE KINASE G"/>
    <property type="match status" value="1"/>
</dbReference>
<dbReference type="SUPFAM" id="SSF47384">
    <property type="entry name" value="Homodimeric domain of signal transducing histidine kinase"/>
    <property type="match status" value="1"/>
</dbReference>
<comment type="caution">
    <text evidence="9">The sequence shown here is derived from an EMBL/GenBank/DDBJ whole genome shotgun (WGS) entry which is preliminary data.</text>
</comment>
<dbReference type="InterPro" id="IPR011009">
    <property type="entry name" value="Kinase-like_dom_sf"/>
</dbReference>
<dbReference type="Gene3D" id="3.40.50.300">
    <property type="entry name" value="P-loop containing nucleotide triphosphate hydrolases"/>
    <property type="match status" value="1"/>
</dbReference>
<dbReference type="InterPro" id="IPR003018">
    <property type="entry name" value="GAF"/>
</dbReference>
<dbReference type="InterPro" id="IPR036890">
    <property type="entry name" value="HATPase_C_sf"/>
</dbReference>
<dbReference type="SUPFAM" id="SSF52540">
    <property type="entry name" value="P-loop containing nucleoside triphosphate hydrolases"/>
    <property type="match status" value="1"/>
</dbReference>
<dbReference type="PROSITE" id="PS00108">
    <property type="entry name" value="PROTEIN_KINASE_ST"/>
    <property type="match status" value="1"/>
</dbReference>
<dbReference type="Gene3D" id="3.30.450.20">
    <property type="entry name" value="PAS domain"/>
    <property type="match status" value="1"/>
</dbReference>
<protein>
    <recommendedName>
        <fullName evidence="2">histidine kinase</fullName>
        <ecNumber evidence="2">2.7.13.3</ecNumber>
    </recommendedName>
</protein>
<dbReference type="PROSITE" id="PS50112">
    <property type="entry name" value="PAS"/>
    <property type="match status" value="1"/>
</dbReference>
<dbReference type="SMART" id="SM00387">
    <property type="entry name" value="HATPase_c"/>
    <property type="match status" value="1"/>
</dbReference>
<dbReference type="Proteomes" id="UP000652198">
    <property type="component" value="Unassembled WGS sequence"/>
</dbReference>
<organism evidence="9 10">
    <name type="scientific">Paraburkholderia solitsugae</name>
    <dbReference type="NCBI Taxonomy" id="2675748"/>
    <lineage>
        <taxon>Bacteria</taxon>
        <taxon>Pseudomonadati</taxon>
        <taxon>Pseudomonadota</taxon>
        <taxon>Betaproteobacteria</taxon>
        <taxon>Burkholderiales</taxon>
        <taxon>Burkholderiaceae</taxon>
        <taxon>Paraburkholderia</taxon>
    </lineage>
</organism>
<dbReference type="CDD" id="cd14014">
    <property type="entry name" value="STKc_PknB_like"/>
    <property type="match status" value="1"/>
</dbReference>
<dbReference type="InterPro" id="IPR000014">
    <property type="entry name" value="PAS"/>
</dbReference>
<dbReference type="SUPFAM" id="SSF55781">
    <property type="entry name" value="GAF domain-like"/>
    <property type="match status" value="1"/>
</dbReference>
<evidence type="ECO:0000256" key="2">
    <source>
        <dbReference type="ARBA" id="ARBA00012438"/>
    </source>
</evidence>
<keyword evidence="4" id="KW-0175">Coiled coil</keyword>
<dbReference type="SMART" id="SM00388">
    <property type="entry name" value="HisKA"/>
    <property type="match status" value="1"/>
</dbReference>
<accession>A0ABX2C6C2</accession>
<sequence>MGGQQLEPSSRFGALEDSRFQVLWENGDCAFCRVRHLDANGSQTAMLAVRLTAEHPTPASLDRLAHEYNLRDELDSAWAARPLELVREGGRTLLLLEDRGGEPLSRLLEAPMEVGCFLRLALGIVTALSKAHQRGLVHKDIKPANFLVNANGEVRLTGFGMASRLPRQRQAPEPPETIAGTLAYMAPEQTGRMNRSIDARSDLYALGVTLYQMLTGSLPFAATDPMGWVHCHIARKPVPPCERLEGIPDPVSAIIMRLLAKAAEERYQTAGGIERDLRRCLTEWEAHCYIEDFPLGQQDTPDRLLIPERLYGRAYEVETLLRSFDRIVTSGATELVLISGYSGVGKSSVVNELHRVLVPPRGLFAAGKFDQYKHDIPYSTLAQAFQSLVRPLLGKSEAELSGWRDAFVAALGPNARLIVALVPELTLIIGEQPPVPVLPPQDDQRRFQLVFQRFIGVFARAEHPLALFLDDLQWLDAATLDLLEDLLTGSDLQHLMLIGAYRDNEVTAAHPLMRKLDAIKAAGGKVTQITLAPLTEAHLRQLLEDALRCEPSRAAPLAQLVHQKTGGNPFFAIQFLTSLADEGLLVFDHDAARWSWVRERIDAKRYTDNVVELMVTKLARLPADTQTALKRLACLGNIAETAMLSIVLKASDEQVHAALWPAVRQELVERVALTYRFVHDRIQEAAYSQIPAELRGETHLQIGRLLARQTPAKKREDAIFEIVNQLNRAIPLITSRAERERLAEFNLIAGRRAKASTAYASALKYLVAGVALLSDDGRSRRRELFFTLELNRAECEFLTGALTEADERLTALSARAATTVERASVACLHMDLCLNFDQSGRAVAVGLNYLRHLGIDWSPHPTEEEARREYQRIGATVGDRPIEALVELPLMSDPASLATVDVLTMLSVPAFYTSPNLVCLVICRIVNLSLEGGNSDGSCHAYGYLGSVIAGPRFGDYQAGFRFGRLGYELVEQHGLRRLQSRTYLSFANGVLPWTQHIRDGRELLRRAFEAANQSGDLNCAAGCCHHLYTNLLAAGDPLEEVQGEAERGLALAEKIRFGLAIDRISTQLGLIRTLRGLTPNFGCFDDTQFDELRIERRFASNPDLALAECRYWICKLQARYFAGDYAAAVDASLRAQRLLWTSESSFETAEYRFYDALSRAASCDSAAADQRQQHVEALVAHHRQLEIWAANCPENFENRAALVGAEIARIEGRALDAMDLYERAIRSAQANGFIHNEALANELAARFYMARGLQQFAQLCLRNARYGYLRWGAAGKVRQLDELYPQLRWEERAPGPTSTIGTPVEQLDLATVIKVSQAVSGEIVLGNLIDTLMRTAIEQAGAERGLLVLPCEGELRLEAEATTGGDKVLVQLRDQPMATAGLPEAVLNYVLRTRESVMLDDAAAQPPFAADPYIRQRQARSILCLPLLAQAKLIGVLYLENSLAPRVFAPARVAVLKLLASEAAIALENARLYRDLAEREAKIRRLVDANIVGIFIYDLDGRIFEANDAFLRIVGYDRDDLISGRLRWTDLTPPDWIERDRREWVPDLQATGTLQPFEKEYFRKDGSRVPVLIGAASFEETENQGVAFVLDLSERKRAEAEARESERRYREVQTELAHANRVATMGQLTASISHEITQPIAANAVNAQAGLRWLSARPPNLEEARHSFDLVIQDAMRASEIANRIRGLVKNVPQCKERLQINEAIDEVIALTRGEAEKHSVSVRMQLAEDLPLVEGDRVQLQQVILNLIVNAIEATSTVDQGPRELTVRTSKDESGSALVAVRDSGPGVTPQNVERIFEPFYTTKAAGMGMGLSICRSIVEAHGGRIWVSGNVPHGAAFQFTVPVQPSNI</sequence>
<dbReference type="Gene3D" id="1.10.287.130">
    <property type="match status" value="1"/>
</dbReference>
<dbReference type="Pfam" id="PF13426">
    <property type="entry name" value="PAS_9"/>
    <property type="match status" value="1"/>
</dbReference>
<dbReference type="PANTHER" id="PTHR43642">
    <property type="entry name" value="HYBRID SIGNAL TRANSDUCTION HISTIDINE KINASE G"/>
    <property type="match status" value="1"/>
</dbReference>
<dbReference type="EMBL" id="WOEY01000185">
    <property type="protein sequence ID" value="NPT47986.1"/>
    <property type="molecule type" value="Genomic_DNA"/>
</dbReference>
<feature type="domain" description="PAC" evidence="8">
    <location>
        <begin position="1556"/>
        <end position="1605"/>
    </location>
</feature>
<dbReference type="InterPro" id="IPR005467">
    <property type="entry name" value="His_kinase_dom"/>
</dbReference>
<evidence type="ECO:0000256" key="4">
    <source>
        <dbReference type="SAM" id="Coils"/>
    </source>
</evidence>
<reference evidence="9 10" key="1">
    <citation type="submission" date="2019-11" db="EMBL/GenBank/DDBJ databases">
        <title>Metabolism of dissolved organic matter in forest soils.</title>
        <authorList>
            <person name="Cyle K.T."/>
            <person name="Wilhelm R.C."/>
            <person name="Martinez C.E."/>
        </authorList>
    </citation>
    <scope>NUCLEOTIDE SEQUENCE [LARGE SCALE GENOMIC DNA]</scope>
    <source>
        <strain evidence="9 10">1N</strain>
    </source>
</reference>
<dbReference type="InterPro" id="IPR008271">
    <property type="entry name" value="Ser/Thr_kinase_AS"/>
</dbReference>
<evidence type="ECO:0000259" key="8">
    <source>
        <dbReference type="PROSITE" id="PS50113"/>
    </source>
</evidence>
<evidence type="ECO:0000259" key="6">
    <source>
        <dbReference type="PROSITE" id="PS50109"/>
    </source>
</evidence>
<dbReference type="Gene3D" id="3.30.450.40">
    <property type="match status" value="1"/>
</dbReference>
<evidence type="ECO:0000259" key="7">
    <source>
        <dbReference type="PROSITE" id="PS50112"/>
    </source>
</evidence>
<dbReference type="Pfam" id="PF00069">
    <property type="entry name" value="Pkinase"/>
    <property type="match status" value="1"/>
</dbReference>
<dbReference type="PROSITE" id="PS50113">
    <property type="entry name" value="PAC"/>
    <property type="match status" value="1"/>
</dbReference>
<name>A0ABX2C6C2_9BURK</name>
<dbReference type="CDD" id="cd00130">
    <property type="entry name" value="PAS"/>
    <property type="match status" value="1"/>
</dbReference>
<dbReference type="CDD" id="cd00082">
    <property type="entry name" value="HisKA"/>
    <property type="match status" value="1"/>
</dbReference>
<dbReference type="Pfam" id="PF01590">
    <property type="entry name" value="GAF"/>
    <property type="match status" value="1"/>
</dbReference>
<dbReference type="Gene3D" id="1.10.510.10">
    <property type="entry name" value="Transferase(Phosphotransferase) domain 1"/>
    <property type="match status" value="1"/>
</dbReference>
<dbReference type="InterPro" id="IPR053159">
    <property type="entry name" value="Hybrid_Histidine_Kinase"/>
</dbReference>
<feature type="domain" description="Protein kinase" evidence="5">
    <location>
        <begin position="20"/>
        <end position="290"/>
    </location>
</feature>
<dbReference type="SMART" id="SM00065">
    <property type="entry name" value="GAF"/>
    <property type="match status" value="1"/>
</dbReference>
<dbReference type="InterPro" id="IPR035965">
    <property type="entry name" value="PAS-like_dom_sf"/>
</dbReference>
<dbReference type="Gene3D" id="3.30.565.10">
    <property type="entry name" value="Histidine kinase-like ATPase, C-terminal domain"/>
    <property type="match status" value="1"/>
</dbReference>
<dbReference type="SUPFAM" id="SSF55785">
    <property type="entry name" value="PYP-like sensor domain (PAS domain)"/>
    <property type="match status" value="1"/>
</dbReference>
<evidence type="ECO:0000313" key="10">
    <source>
        <dbReference type="Proteomes" id="UP000652198"/>
    </source>
</evidence>
<keyword evidence="3" id="KW-0597">Phosphoprotein</keyword>
<evidence type="ECO:0000259" key="5">
    <source>
        <dbReference type="PROSITE" id="PS50011"/>
    </source>
</evidence>
<dbReference type="InterPro" id="IPR041664">
    <property type="entry name" value="AAA_16"/>
</dbReference>
<dbReference type="Pfam" id="PF02518">
    <property type="entry name" value="HATPase_c"/>
    <property type="match status" value="1"/>
</dbReference>
<dbReference type="InterPro" id="IPR003661">
    <property type="entry name" value="HisK_dim/P_dom"/>
</dbReference>
<dbReference type="PROSITE" id="PS50011">
    <property type="entry name" value="PROTEIN_KINASE_DOM"/>
    <property type="match status" value="1"/>
</dbReference>
<dbReference type="Pfam" id="PF13191">
    <property type="entry name" value="AAA_16"/>
    <property type="match status" value="1"/>
</dbReference>
<evidence type="ECO:0000256" key="3">
    <source>
        <dbReference type="ARBA" id="ARBA00022553"/>
    </source>
</evidence>
<feature type="domain" description="Histidine kinase" evidence="6">
    <location>
        <begin position="1632"/>
        <end position="1848"/>
    </location>
</feature>
<dbReference type="InterPro" id="IPR003594">
    <property type="entry name" value="HATPase_dom"/>
</dbReference>
<comment type="catalytic activity">
    <reaction evidence="1">
        <text>ATP + protein L-histidine = ADP + protein N-phospho-L-histidine.</text>
        <dbReference type="EC" id="2.7.13.3"/>
    </reaction>
</comment>
<dbReference type="InterPro" id="IPR036097">
    <property type="entry name" value="HisK_dim/P_sf"/>
</dbReference>
<dbReference type="PROSITE" id="PS50109">
    <property type="entry name" value="HIS_KIN"/>
    <property type="match status" value="1"/>
</dbReference>
<dbReference type="EC" id="2.7.13.3" evidence="2"/>
<dbReference type="InterPro" id="IPR027417">
    <property type="entry name" value="P-loop_NTPase"/>
</dbReference>
<dbReference type="SUPFAM" id="SSF55874">
    <property type="entry name" value="ATPase domain of HSP90 chaperone/DNA topoisomerase II/histidine kinase"/>
    <property type="match status" value="1"/>
</dbReference>
<dbReference type="SUPFAM" id="SSF56112">
    <property type="entry name" value="Protein kinase-like (PK-like)"/>
    <property type="match status" value="1"/>
</dbReference>
<proteinExistence type="predicted"/>
<dbReference type="InterPro" id="IPR004358">
    <property type="entry name" value="Sig_transdc_His_kin-like_C"/>
</dbReference>
<dbReference type="RefSeq" id="WP_172319051.1">
    <property type="nucleotide sequence ID" value="NZ_WOEY01000185.1"/>
</dbReference>
<dbReference type="InterPro" id="IPR000700">
    <property type="entry name" value="PAS-assoc_C"/>
</dbReference>
<dbReference type="PRINTS" id="PR00344">
    <property type="entry name" value="BCTRLSENSOR"/>
</dbReference>
<dbReference type="InterPro" id="IPR000719">
    <property type="entry name" value="Prot_kinase_dom"/>
</dbReference>
<dbReference type="SMART" id="SM00091">
    <property type="entry name" value="PAS"/>
    <property type="match status" value="1"/>
</dbReference>
<feature type="domain" description="PAS" evidence="7">
    <location>
        <begin position="1480"/>
        <end position="1536"/>
    </location>
</feature>
<keyword evidence="10" id="KW-1185">Reference proteome</keyword>
<dbReference type="InterPro" id="IPR029016">
    <property type="entry name" value="GAF-like_dom_sf"/>
</dbReference>
<gene>
    <name evidence="9" type="ORF">GNZ12_43205</name>
</gene>
<dbReference type="NCBIfam" id="TIGR00229">
    <property type="entry name" value="sensory_box"/>
    <property type="match status" value="1"/>
</dbReference>
<evidence type="ECO:0000313" key="9">
    <source>
        <dbReference type="EMBL" id="NPT47986.1"/>
    </source>
</evidence>
<feature type="coiled-coil region" evidence="4">
    <location>
        <begin position="1596"/>
        <end position="1623"/>
    </location>
</feature>